<feature type="transmembrane region" description="Helical" evidence="8">
    <location>
        <begin position="155"/>
        <end position="178"/>
    </location>
</feature>
<evidence type="ECO:0000256" key="5">
    <source>
        <dbReference type="ARBA" id="ARBA00022692"/>
    </source>
</evidence>
<dbReference type="FunFam" id="1.20.1250.20:FF:000218">
    <property type="entry name" value="facilitated trehalose transporter Tret1"/>
    <property type="match status" value="1"/>
</dbReference>
<feature type="transmembrane region" description="Helical" evidence="8">
    <location>
        <begin position="190"/>
        <end position="213"/>
    </location>
</feature>
<keyword evidence="2" id="KW-0813">Transport</keyword>
<dbReference type="GO" id="GO:0005886">
    <property type="term" value="C:plasma membrane"/>
    <property type="evidence" value="ECO:0007669"/>
    <property type="project" value="UniProtKB-SubCell"/>
</dbReference>
<feature type="transmembrane region" description="Helical" evidence="8">
    <location>
        <begin position="369"/>
        <end position="389"/>
    </location>
</feature>
<feature type="transmembrane region" description="Helical" evidence="8">
    <location>
        <begin position="131"/>
        <end position="149"/>
    </location>
</feature>
<feature type="transmembrane region" description="Helical" evidence="8">
    <location>
        <begin position="219"/>
        <end position="243"/>
    </location>
</feature>
<evidence type="ECO:0000256" key="3">
    <source>
        <dbReference type="ARBA" id="ARBA00022475"/>
    </source>
</evidence>
<evidence type="ECO:0000256" key="6">
    <source>
        <dbReference type="ARBA" id="ARBA00022989"/>
    </source>
</evidence>
<reference evidence="10" key="1">
    <citation type="submission" date="2025-08" db="UniProtKB">
        <authorList>
            <consortium name="RefSeq"/>
        </authorList>
    </citation>
    <scope>IDENTIFICATION</scope>
    <source>
        <tissue evidence="10">Whole insect</tissue>
    </source>
</reference>
<evidence type="ECO:0000313" key="10">
    <source>
        <dbReference type="RefSeq" id="XP_028151564.1"/>
    </source>
</evidence>
<dbReference type="KEGG" id="dvv:114344939"/>
<evidence type="ECO:0000256" key="1">
    <source>
        <dbReference type="ARBA" id="ARBA00004651"/>
    </source>
</evidence>
<feature type="transmembrane region" description="Helical" evidence="8">
    <location>
        <begin position="95"/>
        <end position="119"/>
    </location>
</feature>
<feature type="transmembrane region" description="Helical" evidence="8">
    <location>
        <begin position="469"/>
        <end position="489"/>
    </location>
</feature>
<dbReference type="GO" id="GO:0022857">
    <property type="term" value="F:transmembrane transporter activity"/>
    <property type="evidence" value="ECO:0007669"/>
    <property type="project" value="InterPro"/>
</dbReference>
<feature type="transmembrane region" description="Helical" evidence="8">
    <location>
        <begin position="341"/>
        <end position="360"/>
    </location>
</feature>
<evidence type="ECO:0000256" key="7">
    <source>
        <dbReference type="ARBA" id="ARBA00023136"/>
    </source>
</evidence>
<proteinExistence type="predicted"/>
<feature type="transmembrane region" description="Helical" evidence="8">
    <location>
        <begin position="401"/>
        <end position="422"/>
    </location>
</feature>
<feature type="transmembrane region" description="Helical" evidence="8">
    <location>
        <begin position="442"/>
        <end position="463"/>
    </location>
</feature>
<keyword evidence="6 8" id="KW-1133">Transmembrane helix</keyword>
<evidence type="ECO:0000256" key="2">
    <source>
        <dbReference type="ARBA" id="ARBA00022448"/>
    </source>
</evidence>
<keyword evidence="7 8" id="KW-0472">Membrane</keyword>
<protein>
    <submittedName>
        <fullName evidence="10">Facilitated trehalose transporter Tret1-like</fullName>
    </submittedName>
</protein>
<dbReference type="InterPro" id="IPR036259">
    <property type="entry name" value="MFS_trans_sf"/>
</dbReference>
<feature type="transmembrane region" description="Helical" evidence="8">
    <location>
        <begin position="53"/>
        <end position="75"/>
    </location>
</feature>
<name>A0A6P7GPN7_DIAVI</name>
<keyword evidence="4" id="KW-0762">Sugar transport</keyword>
<evidence type="ECO:0000259" key="9">
    <source>
        <dbReference type="PROSITE" id="PS50850"/>
    </source>
</evidence>
<dbReference type="PANTHER" id="PTHR48021">
    <property type="match status" value="1"/>
</dbReference>
<dbReference type="InterPro" id="IPR005828">
    <property type="entry name" value="MFS_sugar_transport-like"/>
</dbReference>
<organism evidence="10">
    <name type="scientific">Diabrotica virgifera virgifera</name>
    <name type="common">western corn rootworm</name>
    <dbReference type="NCBI Taxonomy" id="50390"/>
    <lineage>
        <taxon>Eukaryota</taxon>
        <taxon>Metazoa</taxon>
        <taxon>Ecdysozoa</taxon>
        <taxon>Arthropoda</taxon>
        <taxon>Hexapoda</taxon>
        <taxon>Insecta</taxon>
        <taxon>Pterygota</taxon>
        <taxon>Neoptera</taxon>
        <taxon>Endopterygota</taxon>
        <taxon>Coleoptera</taxon>
        <taxon>Polyphaga</taxon>
        <taxon>Cucujiformia</taxon>
        <taxon>Chrysomeloidea</taxon>
        <taxon>Chrysomelidae</taxon>
        <taxon>Galerucinae</taxon>
        <taxon>Diabroticina</taxon>
        <taxon>Diabroticites</taxon>
        <taxon>Diabrotica</taxon>
    </lineage>
</organism>
<dbReference type="AlphaFoldDB" id="A0A6P7GPN7"/>
<feature type="domain" description="Major facilitator superfamily (MFS) profile" evidence="9">
    <location>
        <begin position="51"/>
        <end position="493"/>
    </location>
</feature>
<keyword evidence="3" id="KW-1003">Cell membrane</keyword>
<dbReference type="SUPFAM" id="SSF103473">
    <property type="entry name" value="MFS general substrate transporter"/>
    <property type="match status" value="1"/>
</dbReference>
<sequence length="507" mass="56328">MNIVNKNEGNERKLSKNEGVLEGELLEVMYVGLETEDEHELKPENGSSQTNTLFLYLTVLVIQMPILISGSQIVWNSPSIPKITSNDSQINPLDHPATTIDISMIAGIPGLAGLIGTLVLPKFSNILGRKLILQVMVCFTLLGSLLLTFSRSVTVIIVSRCIISIFLHGAVAIVPIYITEICEDHNRAKFGCFLGLFHQIGHFYTFVVGPLFSYKMFNVFISLPAIPFLALFIFFPESPAYLLSKGKRTRCVKALKKLRRNKTDKEIEEDVRKLEETVKSKERAKQNSSILSLFQTKESRTGLMLAMLPLMVNHLSGVAVIMSFLAPFFNSAGTGISGHKVGVMASTAKIVCFGITSSVVERVGRRRMLFLSSLATGVPLFGLGCYFYLKHINSPIIHELQWLPLILVLSDVTFYSLGLGPIPISVMHEMFSAEHRAAAGSFLMSVMVIVMFLLTSSFPIIAATIGTHWAVWLFSFSCFLGSFFIYRYLPETSGKSLLQIQEMLKNY</sequence>
<feature type="transmembrane region" description="Helical" evidence="8">
    <location>
        <begin position="303"/>
        <end position="329"/>
    </location>
</feature>
<accession>A0A6P7GPN7</accession>
<dbReference type="InterPro" id="IPR020846">
    <property type="entry name" value="MFS_dom"/>
</dbReference>
<comment type="subcellular location">
    <subcellularLocation>
        <location evidence="1">Cell membrane</location>
        <topology evidence="1">Multi-pass membrane protein</topology>
    </subcellularLocation>
</comment>
<dbReference type="PROSITE" id="PS50850">
    <property type="entry name" value="MFS"/>
    <property type="match status" value="1"/>
</dbReference>
<dbReference type="PANTHER" id="PTHR48021:SF47">
    <property type="entry name" value="GH17672P"/>
    <property type="match status" value="1"/>
</dbReference>
<gene>
    <name evidence="10" type="primary">LOC114344939</name>
</gene>
<dbReference type="OrthoDB" id="6696619at2759"/>
<dbReference type="InterPro" id="IPR050549">
    <property type="entry name" value="MFS_Trehalose_Transporter"/>
</dbReference>
<dbReference type="RefSeq" id="XP_028151564.1">
    <property type="nucleotide sequence ID" value="XM_028295763.1"/>
</dbReference>
<dbReference type="Gene3D" id="1.20.1250.20">
    <property type="entry name" value="MFS general substrate transporter like domains"/>
    <property type="match status" value="1"/>
</dbReference>
<evidence type="ECO:0000256" key="4">
    <source>
        <dbReference type="ARBA" id="ARBA00022597"/>
    </source>
</evidence>
<evidence type="ECO:0000256" key="8">
    <source>
        <dbReference type="SAM" id="Phobius"/>
    </source>
</evidence>
<dbReference type="InParanoid" id="A0A6P7GPN7"/>
<keyword evidence="5 8" id="KW-0812">Transmembrane</keyword>
<dbReference type="Pfam" id="PF00083">
    <property type="entry name" value="Sugar_tr"/>
    <property type="match status" value="1"/>
</dbReference>